<dbReference type="VEuPathDB" id="ToxoDB:TGP89_224675"/>
<reference evidence="2 3" key="1">
    <citation type="submission" date="2014-03" db="EMBL/GenBank/DDBJ databases">
        <authorList>
            <person name="Sibley D."/>
            <person name="Venepally P."/>
            <person name="Karamycheva S."/>
            <person name="Hadjithomas M."/>
            <person name="Khan A."/>
            <person name="Brunk B."/>
            <person name="Roos D."/>
            <person name="Caler E."/>
            <person name="Lorenzi H."/>
        </authorList>
    </citation>
    <scope>NUCLEOTIDE SEQUENCE [LARGE SCALE GENOMIC DNA]</scope>
    <source>
        <strain evidence="3">p89</strain>
    </source>
</reference>
<dbReference type="EMBL" id="AEYI02000973">
    <property type="protein sequence ID" value="KFG43052.1"/>
    <property type="molecule type" value="Genomic_DNA"/>
</dbReference>
<feature type="region of interest" description="Disordered" evidence="1">
    <location>
        <begin position="125"/>
        <end position="147"/>
    </location>
</feature>
<organism evidence="2 3">
    <name type="scientific">Toxoplasma gondii p89</name>
    <dbReference type="NCBI Taxonomy" id="943119"/>
    <lineage>
        <taxon>Eukaryota</taxon>
        <taxon>Sar</taxon>
        <taxon>Alveolata</taxon>
        <taxon>Apicomplexa</taxon>
        <taxon>Conoidasida</taxon>
        <taxon>Coccidia</taxon>
        <taxon>Eucoccidiorida</taxon>
        <taxon>Eimeriorina</taxon>
        <taxon>Sarcocystidae</taxon>
        <taxon>Toxoplasma</taxon>
    </lineage>
</organism>
<sequence length="147" mass="16535">MPTPKRHICQRVTSISWSYATTPLCSSEWTLQNYHFCRSQRTLPLGEALGRERNCRAPSSRKHCLLSCGQLEDTAEPKLPSSTKTMRSRFPETDERTISTEITGRGIKCGPTLVVGSKIGTTQTRLNHAKSDGKQLVSMNNDRKRKN</sequence>
<evidence type="ECO:0000313" key="3">
    <source>
        <dbReference type="Proteomes" id="UP000028828"/>
    </source>
</evidence>
<gene>
    <name evidence="2" type="ORF">TGP89_224675</name>
</gene>
<comment type="caution">
    <text evidence="2">The sequence shown here is derived from an EMBL/GenBank/DDBJ whole genome shotgun (WGS) entry which is preliminary data.</text>
</comment>
<name>A0A086KF84_TOXGO</name>
<evidence type="ECO:0000256" key="1">
    <source>
        <dbReference type="SAM" id="MobiDB-lite"/>
    </source>
</evidence>
<dbReference type="Proteomes" id="UP000028828">
    <property type="component" value="Unassembled WGS sequence"/>
</dbReference>
<evidence type="ECO:0000313" key="2">
    <source>
        <dbReference type="EMBL" id="KFG43052.1"/>
    </source>
</evidence>
<proteinExistence type="predicted"/>
<protein>
    <submittedName>
        <fullName evidence="2">Uncharacterized protein</fullName>
    </submittedName>
</protein>
<feature type="region of interest" description="Disordered" evidence="1">
    <location>
        <begin position="75"/>
        <end position="94"/>
    </location>
</feature>
<accession>A0A086KF84</accession>
<dbReference type="AlphaFoldDB" id="A0A086KF84"/>